<reference evidence="2 3" key="1">
    <citation type="submission" date="2018-03" db="EMBL/GenBank/DDBJ databases">
        <title>Phenotypic and genomic properties of Cyclonatronum proteinivorum gen. nov., sp. nov., a haloalkaliphilic bacteroidete from soda lakes possessing Na+-translocating rhodopsin.</title>
        <authorList>
            <person name="Toshchakov S.V."/>
            <person name="Korzhenkov A."/>
            <person name="Samarov N.I."/>
            <person name="Kublanov I.V."/>
            <person name="Muntyan M.S."/>
            <person name="Sorokin D.Y."/>
        </authorList>
    </citation>
    <scope>NUCLEOTIDE SEQUENCE [LARGE SCALE GENOMIC DNA]</scope>
    <source>
        <strain evidence="2 3">Omega</strain>
    </source>
</reference>
<dbReference type="KEGG" id="cprv:CYPRO_0409"/>
<evidence type="ECO:0000313" key="3">
    <source>
        <dbReference type="Proteomes" id="UP000254808"/>
    </source>
</evidence>
<keyword evidence="1" id="KW-0472">Membrane</keyword>
<dbReference type="Proteomes" id="UP000254808">
    <property type="component" value="Chromosome"/>
</dbReference>
<sequence length="214" mass="24609">MGSCHIYWIFLIYQIDSFYAYISQLHFISRIFQMISPIAMQRTLLAVFISLLLLFSAASAEAQQRFTADQKQSLQGIPAFLLVVEFEENTVETDGLNRAALEIEVAQRLRRAGIRLMNEVEWSRQPGVPYLYVYLNTVRSELGFYSYRAEVRFKQEVIPVRNNGISSIATTWETGSLGFIGVNRVDTLKPEILALVDEFLIDYRQVNRPGRSPR</sequence>
<keyword evidence="1" id="KW-0812">Transmembrane</keyword>
<feature type="transmembrane region" description="Helical" evidence="1">
    <location>
        <begin position="6"/>
        <end position="22"/>
    </location>
</feature>
<gene>
    <name evidence="2" type="ORF">CYPRO_0409</name>
</gene>
<feature type="transmembrane region" description="Helical" evidence="1">
    <location>
        <begin position="43"/>
        <end position="60"/>
    </location>
</feature>
<keyword evidence="3" id="KW-1185">Reference proteome</keyword>
<proteinExistence type="predicted"/>
<organism evidence="2 3">
    <name type="scientific">Cyclonatronum proteinivorum</name>
    <dbReference type="NCBI Taxonomy" id="1457365"/>
    <lineage>
        <taxon>Bacteria</taxon>
        <taxon>Pseudomonadati</taxon>
        <taxon>Balneolota</taxon>
        <taxon>Balneolia</taxon>
        <taxon>Balneolales</taxon>
        <taxon>Cyclonatronaceae</taxon>
        <taxon>Cyclonatronum</taxon>
    </lineage>
</organism>
<evidence type="ECO:0000313" key="2">
    <source>
        <dbReference type="EMBL" id="AXI99696.1"/>
    </source>
</evidence>
<dbReference type="EMBL" id="CP027806">
    <property type="protein sequence ID" value="AXI99696.1"/>
    <property type="molecule type" value="Genomic_DNA"/>
</dbReference>
<accession>A0A345UGU5</accession>
<protein>
    <submittedName>
        <fullName evidence="2">Uncharacterized protein</fullName>
    </submittedName>
</protein>
<name>A0A345UGU5_9BACT</name>
<evidence type="ECO:0000256" key="1">
    <source>
        <dbReference type="SAM" id="Phobius"/>
    </source>
</evidence>
<dbReference type="AlphaFoldDB" id="A0A345UGU5"/>
<keyword evidence="1" id="KW-1133">Transmembrane helix</keyword>